<accession>A0ABD1FX28</accession>
<keyword evidence="2" id="KW-1185">Reference proteome</keyword>
<gene>
    <name evidence="1" type="ORF">AAHA92_31342</name>
</gene>
<comment type="caution">
    <text evidence="1">The sequence shown here is derived from an EMBL/GenBank/DDBJ whole genome shotgun (WGS) entry which is preliminary data.</text>
</comment>
<protein>
    <submittedName>
        <fullName evidence="1">Uncharacterized protein</fullName>
    </submittedName>
</protein>
<dbReference type="EMBL" id="JBEAFC010000012">
    <property type="protein sequence ID" value="KAL1535263.1"/>
    <property type="molecule type" value="Genomic_DNA"/>
</dbReference>
<proteinExistence type="predicted"/>
<sequence length="158" mass="17337">MRVMANAKSSRFASSKSKNCGGVGSSIAAALFISPKKPETEGGMRFLNIEVVDDTALIDTSIFSQSQQTKKTTRPRKIKKIKKGNAYYSYSRAEMLALNLSLNHNHTNKWSQVYHALPASVAAEYDQLLAFSLRPTFTNDGGATAIGKRRSPLKISVH</sequence>
<evidence type="ECO:0000313" key="1">
    <source>
        <dbReference type="EMBL" id="KAL1535263.1"/>
    </source>
</evidence>
<evidence type="ECO:0000313" key="2">
    <source>
        <dbReference type="Proteomes" id="UP001567538"/>
    </source>
</evidence>
<dbReference type="AlphaFoldDB" id="A0ABD1FX28"/>
<organism evidence="1 2">
    <name type="scientific">Salvia divinorum</name>
    <name type="common">Maria pastora</name>
    <name type="synonym">Diviner's sage</name>
    <dbReference type="NCBI Taxonomy" id="28513"/>
    <lineage>
        <taxon>Eukaryota</taxon>
        <taxon>Viridiplantae</taxon>
        <taxon>Streptophyta</taxon>
        <taxon>Embryophyta</taxon>
        <taxon>Tracheophyta</taxon>
        <taxon>Spermatophyta</taxon>
        <taxon>Magnoliopsida</taxon>
        <taxon>eudicotyledons</taxon>
        <taxon>Gunneridae</taxon>
        <taxon>Pentapetalae</taxon>
        <taxon>asterids</taxon>
        <taxon>lamiids</taxon>
        <taxon>Lamiales</taxon>
        <taxon>Lamiaceae</taxon>
        <taxon>Nepetoideae</taxon>
        <taxon>Mentheae</taxon>
        <taxon>Salviinae</taxon>
        <taxon>Salvia</taxon>
        <taxon>Salvia subgen. Calosphace</taxon>
    </lineage>
</organism>
<name>A0ABD1FX28_SALDI</name>
<dbReference type="Proteomes" id="UP001567538">
    <property type="component" value="Unassembled WGS sequence"/>
</dbReference>
<reference evidence="1 2" key="1">
    <citation type="submission" date="2024-06" db="EMBL/GenBank/DDBJ databases">
        <title>A chromosome level genome sequence of Diviner's sage (Salvia divinorum).</title>
        <authorList>
            <person name="Ford S.A."/>
            <person name="Ro D.-K."/>
            <person name="Ness R.W."/>
            <person name="Phillips M.A."/>
        </authorList>
    </citation>
    <scope>NUCLEOTIDE SEQUENCE [LARGE SCALE GENOMIC DNA]</scope>
    <source>
        <strain evidence="1">SAF-2024a</strain>
        <tissue evidence="1">Leaf</tissue>
    </source>
</reference>